<evidence type="ECO:0000256" key="1">
    <source>
        <dbReference type="SAM" id="MobiDB-lite"/>
    </source>
</evidence>
<keyword evidence="2" id="KW-0813">Transport</keyword>
<feature type="region of interest" description="Disordered" evidence="1">
    <location>
        <begin position="19"/>
        <end position="170"/>
    </location>
</feature>
<dbReference type="GO" id="GO:0034220">
    <property type="term" value="P:monoatomic ion transmembrane transport"/>
    <property type="evidence" value="ECO:0007669"/>
    <property type="project" value="UniProtKB-KW"/>
</dbReference>
<feature type="compositionally biased region" description="Basic and acidic residues" evidence="1">
    <location>
        <begin position="252"/>
        <end position="264"/>
    </location>
</feature>
<keyword evidence="2" id="KW-0407">Ion channel</keyword>
<name>A0ABD2CSE9_VESMC</name>
<reference evidence="2 3" key="1">
    <citation type="journal article" date="2024" name="Ann. Entomol. Soc. Am.">
        <title>Genomic analyses of the southern and eastern yellowjacket wasps (Hymenoptera: Vespidae) reveal evolutionary signatures of social life.</title>
        <authorList>
            <person name="Catto M.A."/>
            <person name="Caine P.B."/>
            <person name="Orr S.E."/>
            <person name="Hunt B.G."/>
            <person name="Goodisman M.A.D."/>
        </authorList>
    </citation>
    <scope>NUCLEOTIDE SEQUENCE [LARGE SCALE GENOMIC DNA]</scope>
    <source>
        <strain evidence="2">232</strain>
        <tissue evidence="2">Head and thorax</tissue>
    </source>
</reference>
<feature type="compositionally biased region" description="Basic residues" evidence="1">
    <location>
        <begin position="102"/>
        <end position="124"/>
    </location>
</feature>
<feature type="compositionally biased region" description="Basic and acidic residues" evidence="1">
    <location>
        <begin position="361"/>
        <end position="370"/>
    </location>
</feature>
<organism evidence="2 3">
    <name type="scientific">Vespula maculifrons</name>
    <name type="common">Eastern yellow jacket</name>
    <name type="synonym">Wasp</name>
    <dbReference type="NCBI Taxonomy" id="7453"/>
    <lineage>
        <taxon>Eukaryota</taxon>
        <taxon>Metazoa</taxon>
        <taxon>Ecdysozoa</taxon>
        <taxon>Arthropoda</taxon>
        <taxon>Hexapoda</taxon>
        <taxon>Insecta</taxon>
        <taxon>Pterygota</taxon>
        <taxon>Neoptera</taxon>
        <taxon>Endopterygota</taxon>
        <taxon>Hymenoptera</taxon>
        <taxon>Apocrita</taxon>
        <taxon>Aculeata</taxon>
        <taxon>Vespoidea</taxon>
        <taxon>Vespidae</taxon>
        <taxon>Vespinae</taxon>
        <taxon>Vespula</taxon>
    </lineage>
</organism>
<dbReference type="AlphaFoldDB" id="A0ABD2CSE9"/>
<feature type="compositionally biased region" description="Basic and acidic residues" evidence="1">
    <location>
        <begin position="67"/>
        <end position="82"/>
    </location>
</feature>
<protein>
    <submittedName>
        <fullName evidence="2">Sodium channel protein 60E isoform X1</fullName>
    </submittedName>
</protein>
<feature type="compositionally biased region" description="Gly residues" evidence="1">
    <location>
        <begin position="85"/>
        <end position="101"/>
    </location>
</feature>
<keyword evidence="2" id="KW-0406">Ion transport</keyword>
<accession>A0ABD2CSE9</accession>
<feature type="compositionally biased region" description="Gly residues" evidence="1">
    <location>
        <begin position="39"/>
        <end position="66"/>
    </location>
</feature>
<feature type="region of interest" description="Disordered" evidence="1">
    <location>
        <begin position="189"/>
        <end position="264"/>
    </location>
</feature>
<feature type="region of interest" description="Disordered" evidence="1">
    <location>
        <begin position="279"/>
        <end position="397"/>
    </location>
</feature>
<feature type="compositionally biased region" description="Polar residues" evidence="1">
    <location>
        <begin position="456"/>
        <end position="498"/>
    </location>
</feature>
<feature type="compositionally biased region" description="Low complexity" evidence="1">
    <location>
        <begin position="506"/>
        <end position="523"/>
    </location>
</feature>
<feature type="region of interest" description="Disordered" evidence="1">
    <location>
        <begin position="456"/>
        <end position="539"/>
    </location>
</feature>
<keyword evidence="3" id="KW-1185">Reference proteome</keyword>
<evidence type="ECO:0000313" key="2">
    <source>
        <dbReference type="EMBL" id="KAL2747108.1"/>
    </source>
</evidence>
<feature type="compositionally biased region" description="Low complexity" evidence="1">
    <location>
        <begin position="152"/>
        <end position="164"/>
    </location>
</feature>
<gene>
    <name evidence="2" type="ORF">V1477_005478</name>
</gene>
<sequence length="670" mass="73541">MSSCLWLFKEKVKIVIRVEASEEREDRRRRDQKRRGGRRVGVGGGGGGGGGGVGGVGGGGEGGGGREGGRGGGRERRGEEVRVVGGVGVGAGGRVGGGVGSGRKRRRRRKRKEEKKRKKKRNKKVTVVGSSEMESTSAEIPMISRRGGSEGCKGPPSSPPSSGSEDNGFVNRPRVAGLYVKNLSREELDSLAEEGIYGPKGDPSDERRRDGGSQRSLNLPGTSREFEGHHRYPVAYTSRTPQPPRRSGFGVRYHENERRLEHHGSVPIERAWSRRVFEEGSRVHGSPVRESFGSGESWKSVHGVRRVDCNSPRVSSTADLRGITIEPRSSGSRNTDLVFERSRSRSPEEPPVPPTARRTRTRTDDRDSPNDNKGQTTRRSPPPYAGLSPPEYTVYDDYDYEDGLSRLFPRCTGRSYAESPQYEQPKITNITDGEILIDNETTESSSRDMVKPEENIQTDTMTRISPTTNDNNSPTLKENEQEVSTSPTKKSVSRVQDSTRLRPPLAGTAGTSADSGTGDSGSAEIQADTMGTPRGSTTIPLDTVVANVDGKSPGSKTPGKNVKQTVKPFTKESLDRLENRTVQLVRDYGFQPKRKMSVEDGAVLPMKFEPFPTELYGRPLEEIDNFIYDENGYRFTMRRHPYVTVNANSVAEPCVKRALTKAIGNPFTME</sequence>
<feature type="compositionally biased region" description="Basic and acidic residues" evidence="1">
    <location>
        <begin position="338"/>
        <end position="348"/>
    </location>
</feature>
<proteinExistence type="predicted"/>
<comment type="caution">
    <text evidence="2">The sequence shown here is derived from an EMBL/GenBank/DDBJ whole genome shotgun (WGS) entry which is preliminary data.</text>
</comment>
<evidence type="ECO:0000313" key="3">
    <source>
        <dbReference type="Proteomes" id="UP001607303"/>
    </source>
</evidence>
<feature type="compositionally biased region" description="Basic and acidic residues" evidence="1">
    <location>
        <begin position="202"/>
        <end position="212"/>
    </location>
</feature>
<dbReference type="EMBL" id="JAYRBN010000037">
    <property type="protein sequence ID" value="KAL2747108.1"/>
    <property type="molecule type" value="Genomic_DNA"/>
</dbReference>
<dbReference type="Proteomes" id="UP001607303">
    <property type="component" value="Unassembled WGS sequence"/>
</dbReference>
<feature type="compositionally biased region" description="Basic and acidic residues" evidence="1">
    <location>
        <begin position="19"/>
        <end position="29"/>
    </location>
</feature>